<dbReference type="EMBL" id="JACCAE010000001">
    <property type="protein sequence ID" value="NYF97404.1"/>
    <property type="molecule type" value="Genomic_DNA"/>
</dbReference>
<dbReference type="InterPro" id="IPR025736">
    <property type="entry name" value="PucR_C-HTH_dom"/>
</dbReference>
<dbReference type="PANTHER" id="PTHR33744:SF1">
    <property type="entry name" value="DNA-BINDING TRANSCRIPTIONAL ACTIVATOR ADER"/>
    <property type="match status" value="1"/>
</dbReference>
<name>A0A852VSW5_9MICO</name>
<dbReference type="Pfam" id="PF13556">
    <property type="entry name" value="HTH_30"/>
    <property type="match status" value="1"/>
</dbReference>
<evidence type="ECO:0000313" key="3">
    <source>
        <dbReference type="Proteomes" id="UP000554054"/>
    </source>
</evidence>
<keyword evidence="3" id="KW-1185">Reference proteome</keyword>
<comment type="caution">
    <text evidence="2">The sequence shown here is derived from an EMBL/GenBank/DDBJ whole genome shotgun (WGS) entry which is preliminary data.</text>
</comment>
<dbReference type="Proteomes" id="UP000554054">
    <property type="component" value="Unassembled WGS sequence"/>
</dbReference>
<evidence type="ECO:0000259" key="1">
    <source>
        <dbReference type="Pfam" id="PF13556"/>
    </source>
</evidence>
<accession>A0A852VSW5</accession>
<reference evidence="2 3" key="1">
    <citation type="submission" date="2020-07" db="EMBL/GenBank/DDBJ databases">
        <title>Sequencing the genomes of 1000 actinobacteria strains.</title>
        <authorList>
            <person name="Klenk H.-P."/>
        </authorList>
    </citation>
    <scope>NUCLEOTIDE SEQUENCE [LARGE SCALE GENOMIC DNA]</scope>
    <source>
        <strain evidence="2 3">DSM 26154</strain>
    </source>
</reference>
<gene>
    <name evidence="2" type="ORF">BJY20_000796</name>
</gene>
<feature type="domain" description="PucR C-terminal helix-turn-helix" evidence="1">
    <location>
        <begin position="338"/>
        <end position="392"/>
    </location>
</feature>
<dbReference type="Gene3D" id="1.10.10.2840">
    <property type="entry name" value="PucR C-terminal helix-turn-helix domain"/>
    <property type="match status" value="1"/>
</dbReference>
<protein>
    <recommendedName>
        <fullName evidence="1">PucR C-terminal helix-turn-helix domain-containing protein</fullName>
    </recommendedName>
</protein>
<dbReference type="PANTHER" id="PTHR33744">
    <property type="entry name" value="CARBOHYDRATE DIACID REGULATOR"/>
    <property type="match status" value="1"/>
</dbReference>
<dbReference type="InterPro" id="IPR042070">
    <property type="entry name" value="PucR_C-HTH_sf"/>
</dbReference>
<dbReference type="InterPro" id="IPR051448">
    <property type="entry name" value="CdaR-like_regulators"/>
</dbReference>
<evidence type="ECO:0000313" key="2">
    <source>
        <dbReference type="EMBL" id="NYF97404.1"/>
    </source>
</evidence>
<sequence length="405" mass="43762">MLVGTIRERWARGGERGSRLLTKDRTTNGIARRLLLRYDGDVERIAPEMLREVTTELGLRPLPIEHQWPADFVDVVRVFLVHVATNDLEGIRAADSIFENGGHESARGGVPFDTAAAAARLITRRIQAHVHRAAIADGLTDDPDALLELLSRVIAAGEYAVEALSHGYALTAGHPVDGGALAESLGGALIHGRARAVEQAAAAGWPEDALVCAILTSAETAKRISSESDIVVGRYHRDDDDVLLMHPVQPGTLATTLHRTLTGHPCVVGPAVPLTDVRESLDLAQRTSALAANDEGPVFADDLILRLAGPVDDVVVDALHRKYFLDLDELPDDQRSLLVGTLREWLLQWGHRPGIARTLGVHPQTVSGRMQRIKDLVANDLEDSTVRAELLMLTIAERPGASGTT</sequence>
<dbReference type="AlphaFoldDB" id="A0A852VSW5"/>
<proteinExistence type="predicted"/>
<organism evidence="2 3">
    <name type="scientific">Janibacter cremeus</name>
    <dbReference type="NCBI Taxonomy" id="1285192"/>
    <lineage>
        <taxon>Bacteria</taxon>
        <taxon>Bacillati</taxon>
        <taxon>Actinomycetota</taxon>
        <taxon>Actinomycetes</taxon>
        <taxon>Micrococcales</taxon>
        <taxon>Intrasporangiaceae</taxon>
        <taxon>Janibacter</taxon>
    </lineage>
</organism>